<name>A0A066XKH0_COLSU</name>
<dbReference type="OrthoDB" id="4116913at2759"/>
<dbReference type="Proteomes" id="UP000027238">
    <property type="component" value="Unassembled WGS sequence"/>
</dbReference>
<gene>
    <name evidence="1" type="ORF">CSUB01_11825</name>
</gene>
<keyword evidence="2" id="KW-1185">Reference proteome</keyword>
<proteinExistence type="predicted"/>
<dbReference type="EMBL" id="JMSE01000927">
    <property type="protein sequence ID" value="KDN66535.1"/>
    <property type="molecule type" value="Genomic_DNA"/>
</dbReference>
<evidence type="ECO:0000313" key="2">
    <source>
        <dbReference type="Proteomes" id="UP000027238"/>
    </source>
</evidence>
<dbReference type="STRING" id="1173701.A0A066XKH0"/>
<reference evidence="2" key="1">
    <citation type="journal article" date="2014" name="Genome Announc.">
        <title>Draft genome sequence of Colletotrichum sublineola, a destructive pathogen of cultivated sorghum.</title>
        <authorList>
            <person name="Baroncelli R."/>
            <person name="Sanz-Martin J.M."/>
            <person name="Rech G.E."/>
            <person name="Sukno S.A."/>
            <person name="Thon M.R."/>
        </authorList>
    </citation>
    <scope>NUCLEOTIDE SEQUENCE [LARGE SCALE GENOMIC DNA]</scope>
    <source>
        <strain evidence="2">TX430BB</strain>
    </source>
</reference>
<accession>A0A066XKH0</accession>
<organism evidence="1 2">
    <name type="scientific">Colletotrichum sublineola</name>
    <name type="common">Sorghum anthracnose fungus</name>
    <dbReference type="NCBI Taxonomy" id="1173701"/>
    <lineage>
        <taxon>Eukaryota</taxon>
        <taxon>Fungi</taxon>
        <taxon>Dikarya</taxon>
        <taxon>Ascomycota</taxon>
        <taxon>Pezizomycotina</taxon>
        <taxon>Sordariomycetes</taxon>
        <taxon>Hypocreomycetidae</taxon>
        <taxon>Glomerellales</taxon>
        <taxon>Glomerellaceae</taxon>
        <taxon>Colletotrichum</taxon>
        <taxon>Colletotrichum graminicola species complex</taxon>
    </lineage>
</organism>
<dbReference type="HOGENOM" id="CLU_1677783_0_0_1"/>
<dbReference type="AlphaFoldDB" id="A0A066XKH0"/>
<sequence length="157" mass="17308">MRASGATVGKIHFAGYYLGDISSYNGIPFFSPDGQDWIRSRGWGRCLAQHPVPVFLDASRPSSAGELPDRTVVEEYLALFRASRFGLSFPVIDYVLFLETVDLTYQTVLTLKVVTAKSCVFAFLAIVSLFQTDWKSSPETDGEACARAAQNLMPTIL</sequence>
<comment type="caution">
    <text evidence="1">The sequence shown here is derived from an EMBL/GenBank/DDBJ whole genome shotgun (WGS) entry which is preliminary data.</text>
</comment>
<dbReference type="eggNOG" id="ENOG502SKXY">
    <property type="taxonomic scope" value="Eukaryota"/>
</dbReference>
<protein>
    <submittedName>
        <fullName evidence="1">Putative fungal specific transcription factor</fullName>
    </submittedName>
</protein>
<evidence type="ECO:0000313" key="1">
    <source>
        <dbReference type="EMBL" id="KDN66535.1"/>
    </source>
</evidence>